<protein>
    <submittedName>
        <fullName evidence="3">Plant organelle RNA recognition domain</fullName>
    </submittedName>
</protein>
<dbReference type="PANTHER" id="PTHR31476:SF8">
    <property type="entry name" value="EXPRESSED PROTEIN"/>
    <property type="match status" value="1"/>
</dbReference>
<dbReference type="PANTHER" id="PTHR31476">
    <property type="entry name" value="PROTEIN WHAT'S THIS FACTOR 1 HOMOLOG, CHLOROPLASTIC"/>
    <property type="match status" value="1"/>
</dbReference>
<dbReference type="InterPro" id="IPR021099">
    <property type="entry name" value="PORR_domain"/>
</dbReference>
<feature type="region of interest" description="Disordered" evidence="1">
    <location>
        <begin position="27"/>
        <end position="94"/>
    </location>
</feature>
<reference evidence="3 4" key="1">
    <citation type="submission" date="2023-12" db="EMBL/GenBank/DDBJ databases">
        <title>A high-quality genome assembly for Dillenia turbinata (Dilleniales).</title>
        <authorList>
            <person name="Chanderbali A."/>
        </authorList>
    </citation>
    <scope>NUCLEOTIDE SEQUENCE [LARGE SCALE GENOMIC DNA]</scope>
    <source>
        <strain evidence="3">LSX21</strain>
        <tissue evidence="3">Leaf</tissue>
    </source>
</reference>
<evidence type="ECO:0000259" key="2">
    <source>
        <dbReference type="Pfam" id="PF11955"/>
    </source>
</evidence>
<evidence type="ECO:0000313" key="3">
    <source>
        <dbReference type="EMBL" id="KAK6941193.1"/>
    </source>
</evidence>
<evidence type="ECO:0000256" key="1">
    <source>
        <dbReference type="SAM" id="MobiDB-lite"/>
    </source>
</evidence>
<gene>
    <name evidence="3" type="ORF">RJ641_026570</name>
</gene>
<keyword evidence="4" id="KW-1185">Reference proteome</keyword>
<dbReference type="EMBL" id="JBAMMX010000004">
    <property type="protein sequence ID" value="KAK6941193.1"/>
    <property type="molecule type" value="Genomic_DNA"/>
</dbReference>
<sequence length="230" mass="26555">MKKRFFWLLSNSTDEFTCFSKQFRRTMTTSKRVQDRSRKKRDHALEVATEKSKVASKFSRKSPSKSSPLDPSNGTADKSTSQDPTSSPTSLRKSPKLFELYKDHRGTLWCGMTQQAEELIKEEETIIRDNAEKAAEPVTRFLMTSVDKRLPPDNTAHFRRDLRLPFDFTNVWVHQYPHLLKVVKSAQLKHEDEIEYLELVSWNPTWACGDHELSSSPRTAFSSISNEIPS</sequence>
<feature type="compositionally biased region" description="Basic and acidic residues" evidence="1">
    <location>
        <begin position="43"/>
        <end position="53"/>
    </location>
</feature>
<feature type="domain" description="PORR" evidence="2">
    <location>
        <begin position="84"/>
        <end position="214"/>
    </location>
</feature>
<accession>A0AAN8ZNU6</accession>
<dbReference type="Proteomes" id="UP001370490">
    <property type="component" value="Unassembled WGS sequence"/>
</dbReference>
<dbReference type="Pfam" id="PF11955">
    <property type="entry name" value="PORR"/>
    <property type="match status" value="1"/>
</dbReference>
<dbReference type="InterPro" id="IPR045040">
    <property type="entry name" value="PORR_fam"/>
</dbReference>
<organism evidence="3 4">
    <name type="scientific">Dillenia turbinata</name>
    <dbReference type="NCBI Taxonomy" id="194707"/>
    <lineage>
        <taxon>Eukaryota</taxon>
        <taxon>Viridiplantae</taxon>
        <taxon>Streptophyta</taxon>
        <taxon>Embryophyta</taxon>
        <taxon>Tracheophyta</taxon>
        <taxon>Spermatophyta</taxon>
        <taxon>Magnoliopsida</taxon>
        <taxon>eudicotyledons</taxon>
        <taxon>Gunneridae</taxon>
        <taxon>Pentapetalae</taxon>
        <taxon>Dilleniales</taxon>
        <taxon>Dilleniaceae</taxon>
        <taxon>Dillenia</taxon>
    </lineage>
</organism>
<dbReference type="AlphaFoldDB" id="A0AAN8ZNU6"/>
<proteinExistence type="predicted"/>
<feature type="compositionally biased region" description="Low complexity" evidence="1">
    <location>
        <begin position="79"/>
        <end position="90"/>
    </location>
</feature>
<evidence type="ECO:0000313" key="4">
    <source>
        <dbReference type="Proteomes" id="UP001370490"/>
    </source>
</evidence>
<comment type="caution">
    <text evidence="3">The sequence shown here is derived from an EMBL/GenBank/DDBJ whole genome shotgun (WGS) entry which is preliminary data.</text>
</comment>
<name>A0AAN8ZNU6_9MAGN</name>
<dbReference type="GO" id="GO:0003723">
    <property type="term" value="F:RNA binding"/>
    <property type="evidence" value="ECO:0007669"/>
    <property type="project" value="InterPro"/>
</dbReference>